<dbReference type="EMBL" id="LCUC01000553">
    <property type="protein sequence ID" value="KKY30061.1"/>
    <property type="molecule type" value="Genomic_DNA"/>
</dbReference>
<dbReference type="OrthoDB" id="3666223at2759"/>
<sequence length="214" mass="23747">MGGIISKKGHLAGAEETGEGWESYLTPEEQEAVLHEAHLIRQGHQPECHHQRQGSAIFWAPVSRYHLRCKLAALLAALQEGADPNEEESEPRLVLRSGRPLDLCLDYTKADVADQSLLNNIPVIQMLLDHGADPRLDPIPPLKHLPACPVKPVEQARREAAAAKGPMKRFYEEAHRVLKKAADRLDWLDRLENVSSSDKSTLGLDGTEKGPRQT</sequence>
<evidence type="ECO:0000313" key="2">
    <source>
        <dbReference type="EMBL" id="KKY30061.1"/>
    </source>
</evidence>
<gene>
    <name evidence="2" type="ORF">UCDDA912_g10006</name>
</gene>
<organism evidence="2 3">
    <name type="scientific">Diaporthe ampelina</name>
    <dbReference type="NCBI Taxonomy" id="1214573"/>
    <lineage>
        <taxon>Eukaryota</taxon>
        <taxon>Fungi</taxon>
        <taxon>Dikarya</taxon>
        <taxon>Ascomycota</taxon>
        <taxon>Pezizomycotina</taxon>
        <taxon>Sordariomycetes</taxon>
        <taxon>Sordariomycetidae</taxon>
        <taxon>Diaporthales</taxon>
        <taxon>Diaporthaceae</taxon>
        <taxon>Diaporthe</taxon>
    </lineage>
</organism>
<evidence type="ECO:0000313" key="3">
    <source>
        <dbReference type="Proteomes" id="UP000034680"/>
    </source>
</evidence>
<comment type="caution">
    <text evidence="2">The sequence shown here is derived from an EMBL/GenBank/DDBJ whole genome shotgun (WGS) entry which is preliminary data.</text>
</comment>
<dbReference type="AlphaFoldDB" id="A0A0G2F771"/>
<name>A0A0G2F771_9PEZI</name>
<reference evidence="2 3" key="1">
    <citation type="submission" date="2015-05" db="EMBL/GenBank/DDBJ databases">
        <title>Distinctive expansion of gene families associated with plant cell wall degradation and secondary metabolism in the genomes of grapevine trunk pathogens.</title>
        <authorList>
            <person name="Lawrence D.P."/>
            <person name="Travadon R."/>
            <person name="Rolshausen P.E."/>
            <person name="Baumgartner K."/>
        </authorList>
    </citation>
    <scope>NUCLEOTIDE SEQUENCE [LARGE SCALE GENOMIC DNA]</scope>
    <source>
        <strain evidence="2">DA912</strain>
    </source>
</reference>
<evidence type="ECO:0000256" key="1">
    <source>
        <dbReference type="SAM" id="MobiDB-lite"/>
    </source>
</evidence>
<feature type="region of interest" description="Disordered" evidence="1">
    <location>
        <begin position="1"/>
        <end position="21"/>
    </location>
</feature>
<keyword evidence="3" id="KW-1185">Reference proteome</keyword>
<protein>
    <submittedName>
        <fullName evidence="2">Uncharacterized protein</fullName>
    </submittedName>
</protein>
<dbReference type="Proteomes" id="UP000034680">
    <property type="component" value="Unassembled WGS sequence"/>
</dbReference>
<accession>A0A0G2F771</accession>
<proteinExistence type="predicted"/>
<reference evidence="2 3" key="2">
    <citation type="submission" date="2015-05" db="EMBL/GenBank/DDBJ databases">
        <authorList>
            <person name="Morales-Cruz A."/>
            <person name="Amrine K.C."/>
            <person name="Cantu D."/>
        </authorList>
    </citation>
    <scope>NUCLEOTIDE SEQUENCE [LARGE SCALE GENOMIC DNA]</scope>
    <source>
        <strain evidence="2">DA912</strain>
    </source>
</reference>